<dbReference type="HOGENOM" id="CLU_2761927_0_0_1"/>
<dbReference type="EnsemblPlants" id="OGLUM09G17830.1">
    <property type="protein sequence ID" value="OGLUM09G17830.1"/>
    <property type="gene ID" value="OGLUM09G17830"/>
</dbReference>
<organism evidence="1">
    <name type="scientific">Oryza glumipatula</name>
    <dbReference type="NCBI Taxonomy" id="40148"/>
    <lineage>
        <taxon>Eukaryota</taxon>
        <taxon>Viridiplantae</taxon>
        <taxon>Streptophyta</taxon>
        <taxon>Embryophyta</taxon>
        <taxon>Tracheophyta</taxon>
        <taxon>Spermatophyta</taxon>
        <taxon>Magnoliopsida</taxon>
        <taxon>Liliopsida</taxon>
        <taxon>Poales</taxon>
        <taxon>Poaceae</taxon>
        <taxon>BOP clade</taxon>
        <taxon>Oryzoideae</taxon>
        <taxon>Oryzeae</taxon>
        <taxon>Oryzinae</taxon>
        <taxon>Oryza</taxon>
    </lineage>
</organism>
<accession>A0A0E0B5M1</accession>
<protein>
    <submittedName>
        <fullName evidence="1">Uncharacterized protein</fullName>
    </submittedName>
</protein>
<proteinExistence type="predicted"/>
<keyword evidence="2" id="KW-1185">Reference proteome</keyword>
<dbReference type="Gramene" id="OGLUM09G17830.1">
    <property type="protein sequence ID" value="OGLUM09G17830.1"/>
    <property type="gene ID" value="OGLUM09G17830"/>
</dbReference>
<dbReference type="Proteomes" id="UP000026961">
    <property type="component" value="Chromosome 9"/>
</dbReference>
<reference evidence="1" key="1">
    <citation type="submission" date="2015-04" db="UniProtKB">
        <authorList>
            <consortium name="EnsemblPlants"/>
        </authorList>
    </citation>
    <scope>IDENTIFICATION</scope>
</reference>
<dbReference type="AlphaFoldDB" id="A0A0E0B5M1"/>
<evidence type="ECO:0000313" key="1">
    <source>
        <dbReference type="EnsemblPlants" id="OGLUM09G17830.1"/>
    </source>
</evidence>
<name>A0A0E0B5M1_9ORYZ</name>
<sequence length="70" mass="7651">MVATFTAGCVSSRHAGLLHHRTRLSCSPASRRRPRLSLLTSLHCHRLHPFAPSRGAAAANPAMDHGRDRD</sequence>
<reference evidence="1" key="2">
    <citation type="submission" date="2018-05" db="EMBL/GenBank/DDBJ databases">
        <title>OgluRS3 (Oryza glumaepatula Reference Sequence Version 3).</title>
        <authorList>
            <person name="Zhang J."/>
            <person name="Kudrna D."/>
            <person name="Lee S."/>
            <person name="Talag J."/>
            <person name="Welchert J."/>
            <person name="Wing R.A."/>
        </authorList>
    </citation>
    <scope>NUCLEOTIDE SEQUENCE [LARGE SCALE GENOMIC DNA]</scope>
</reference>
<evidence type="ECO:0000313" key="2">
    <source>
        <dbReference type="Proteomes" id="UP000026961"/>
    </source>
</evidence>